<reference evidence="2" key="2">
    <citation type="submission" date="2025-08" db="UniProtKB">
        <authorList>
            <consortium name="Ensembl"/>
        </authorList>
    </citation>
    <scope>IDENTIFICATION</scope>
</reference>
<dbReference type="GO" id="GO:0006869">
    <property type="term" value="P:lipid transport"/>
    <property type="evidence" value="ECO:0007669"/>
    <property type="project" value="InterPro"/>
</dbReference>
<evidence type="ECO:0000256" key="1">
    <source>
        <dbReference type="ARBA" id="ARBA00010090"/>
    </source>
</evidence>
<name>A0A8C0Q5C5_CANLF</name>
<evidence type="ECO:0000313" key="2">
    <source>
        <dbReference type="Ensembl" id="ENSCAFP00040007265.1"/>
    </source>
</evidence>
<dbReference type="GO" id="GO:0042157">
    <property type="term" value="P:lipoprotein metabolic process"/>
    <property type="evidence" value="ECO:0007669"/>
    <property type="project" value="InterPro"/>
</dbReference>
<protein>
    <recommendedName>
        <fullName evidence="4">Apolipoprotein L3</fullName>
    </recommendedName>
</protein>
<dbReference type="InterPro" id="IPR008405">
    <property type="entry name" value="ApoL"/>
</dbReference>
<dbReference type="GO" id="GO:0008289">
    <property type="term" value="F:lipid binding"/>
    <property type="evidence" value="ECO:0007669"/>
    <property type="project" value="InterPro"/>
</dbReference>
<dbReference type="Pfam" id="PF05461">
    <property type="entry name" value="ApoL"/>
    <property type="match status" value="1"/>
</dbReference>
<dbReference type="PANTHER" id="PTHR14096:SF27">
    <property type="entry name" value="APOLIPOPROTEIN L2"/>
    <property type="match status" value="1"/>
</dbReference>
<dbReference type="Ensembl" id="ENSCAFT00040008361.1">
    <property type="protein sequence ID" value="ENSCAFP00040007265.1"/>
    <property type="gene ID" value="ENSCAFG00040004402.1"/>
</dbReference>
<dbReference type="PANTHER" id="PTHR14096">
    <property type="entry name" value="APOLIPOPROTEIN L"/>
    <property type="match status" value="1"/>
</dbReference>
<dbReference type="AlphaFoldDB" id="A0A8C0Q5C5"/>
<organism evidence="2 3">
    <name type="scientific">Canis lupus familiaris</name>
    <name type="common">Dog</name>
    <name type="synonym">Canis familiaris</name>
    <dbReference type="NCBI Taxonomy" id="9615"/>
    <lineage>
        <taxon>Eukaryota</taxon>
        <taxon>Metazoa</taxon>
        <taxon>Chordata</taxon>
        <taxon>Craniata</taxon>
        <taxon>Vertebrata</taxon>
        <taxon>Euteleostomi</taxon>
        <taxon>Mammalia</taxon>
        <taxon>Eutheria</taxon>
        <taxon>Laurasiatheria</taxon>
        <taxon>Carnivora</taxon>
        <taxon>Caniformia</taxon>
        <taxon>Canidae</taxon>
        <taxon>Canis</taxon>
    </lineage>
</organism>
<accession>A0A8C0Q5C5</accession>
<evidence type="ECO:0008006" key="4">
    <source>
        <dbReference type="Google" id="ProtNLM"/>
    </source>
</evidence>
<reference evidence="2" key="1">
    <citation type="submission" date="2018-10" db="EMBL/GenBank/DDBJ databases">
        <title>De novo assembly of a Great Dane genome.</title>
        <authorList>
            <person name="Kidd J.M."/>
            <person name="Pendleton A.L."/>
            <person name="Shen F."/>
            <person name="Emery S."/>
        </authorList>
    </citation>
    <scope>NUCLEOTIDE SEQUENCE [LARGE SCALE GENOMIC DNA]</scope>
    <source>
        <strain evidence="2">Great Dane</strain>
    </source>
</reference>
<dbReference type="GO" id="GO:0005576">
    <property type="term" value="C:extracellular region"/>
    <property type="evidence" value="ECO:0007669"/>
    <property type="project" value="InterPro"/>
</dbReference>
<comment type="similarity">
    <text evidence="1">Belongs to the apolipoprotein L family.</text>
</comment>
<sequence length="398" mass="43821">MAQDDWGLCNRGHSLQLSPCCQPDCSVRVSGTPTRPPVGSLPQPTCVTWVPYLTLSINVDVSEDQIYCVYCNRKKKKTKQPFILSFHLENESFLEDAIAYFQNTVSPEVLHHLLNDHEAWERFVAVAVASLPREEADILREGLNDLTGHMDMEDEDLARETFLNVFPQLKVELEKRIRKLRRLADEVDKVHKRCTISNMVASSTGAASGLLGVLGLGLAPVTAGFSLTLLTTGSMLGVAATVTHMSTSLVEYSNTSSARAEASDLVSEHILKILSLGSVIRNLKKIAKNNSAKKVATVQPHLVDKARRLMTGRSVSVRSGNLVQKAFGGTALAMTKGIRFLGMASSGVFLLMDVASLVKESRHLHEGARAELAEVLRQQAQELERKLELLTRLYESLM</sequence>
<proteinExistence type="inferred from homology"/>
<evidence type="ECO:0000313" key="3">
    <source>
        <dbReference type="Proteomes" id="UP000694542"/>
    </source>
</evidence>
<dbReference type="Proteomes" id="UP000694542">
    <property type="component" value="Chromosome 10"/>
</dbReference>